<name>A0A517YDE1_9BACT</name>
<proteinExistence type="predicted"/>
<evidence type="ECO:0000313" key="2">
    <source>
        <dbReference type="Proteomes" id="UP000315017"/>
    </source>
</evidence>
<gene>
    <name evidence="1" type="ORF">ETAA8_33530</name>
</gene>
<reference evidence="1 2" key="1">
    <citation type="submission" date="2019-02" db="EMBL/GenBank/DDBJ databases">
        <title>Deep-cultivation of Planctomycetes and their phenomic and genomic characterization uncovers novel biology.</title>
        <authorList>
            <person name="Wiegand S."/>
            <person name="Jogler M."/>
            <person name="Boedeker C."/>
            <person name="Pinto D."/>
            <person name="Vollmers J."/>
            <person name="Rivas-Marin E."/>
            <person name="Kohn T."/>
            <person name="Peeters S.H."/>
            <person name="Heuer A."/>
            <person name="Rast P."/>
            <person name="Oberbeckmann S."/>
            <person name="Bunk B."/>
            <person name="Jeske O."/>
            <person name="Meyerdierks A."/>
            <person name="Storesund J.E."/>
            <person name="Kallscheuer N."/>
            <person name="Luecker S."/>
            <person name="Lage O.M."/>
            <person name="Pohl T."/>
            <person name="Merkel B.J."/>
            <person name="Hornburger P."/>
            <person name="Mueller R.-W."/>
            <person name="Bruemmer F."/>
            <person name="Labrenz M."/>
            <person name="Spormann A.M."/>
            <person name="Op den Camp H."/>
            <person name="Overmann J."/>
            <person name="Amann R."/>
            <person name="Jetten M.S.M."/>
            <person name="Mascher T."/>
            <person name="Medema M.H."/>
            <person name="Devos D.P."/>
            <person name="Kaster A.-K."/>
            <person name="Ovreas L."/>
            <person name="Rohde M."/>
            <person name="Galperin M.Y."/>
            <person name="Jogler C."/>
        </authorList>
    </citation>
    <scope>NUCLEOTIDE SEQUENCE [LARGE SCALE GENOMIC DNA]</scope>
    <source>
        <strain evidence="1 2">ETA_A8</strain>
    </source>
</reference>
<organism evidence="1 2">
    <name type="scientific">Anatilimnocola aggregata</name>
    <dbReference type="NCBI Taxonomy" id="2528021"/>
    <lineage>
        <taxon>Bacteria</taxon>
        <taxon>Pseudomonadati</taxon>
        <taxon>Planctomycetota</taxon>
        <taxon>Planctomycetia</taxon>
        <taxon>Pirellulales</taxon>
        <taxon>Pirellulaceae</taxon>
        <taxon>Anatilimnocola</taxon>
    </lineage>
</organism>
<sequence>MNSLLMALCLCSAELGGGNCPNCVPGHGDVMGSPEEIGYRVVSKGDPCYRGTIFPALKLTRAYRDNQAFAYHHFEGKRLQISGRLVNVKRDLVPVAVRDADGRIVLDQFGNQQLEQKEAFVALVTPDGKLPLQFGLEFRFLVDDIKTKPEIRCALAALWAGQFVTLKGDCKGALTSPDGLYTAIIFEKSEIVP</sequence>
<accession>A0A517YDE1</accession>
<keyword evidence="2" id="KW-1185">Reference proteome</keyword>
<dbReference type="EMBL" id="CP036274">
    <property type="protein sequence ID" value="QDU28253.1"/>
    <property type="molecule type" value="Genomic_DNA"/>
</dbReference>
<dbReference type="Proteomes" id="UP000315017">
    <property type="component" value="Chromosome"/>
</dbReference>
<protein>
    <submittedName>
        <fullName evidence="1">Uncharacterized protein</fullName>
    </submittedName>
</protein>
<dbReference type="AlphaFoldDB" id="A0A517YDE1"/>
<evidence type="ECO:0000313" key="1">
    <source>
        <dbReference type="EMBL" id="QDU28253.1"/>
    </source>
</evidence>
<dbReference type="RefSeq" id="WP_145090226.1">
    <property type="nucleotide sequence ID" value="NZ_CP036274.1"/>
</dbReference>
<dbReference type="KEGG" id="aagg:ETAA8_33530"/>